<feature type="signal peptide" evidence="1">
    <location>
        <begin position="1"/>
        <end position="24"/>
    </location>
</feature>
<dbReference type="InterPro" id="IPR004352">
    <property type="entry name" value="GH114_TIM-barrel"/>
</dbReference>
<feature type="domain" description="Glycoside-hydrolase family GH114 TIM-barrel" evidence="2">
    <location>
        <begin position="47"/>
        <end position="266"/>
    </location>
</feature>
<dbReference type="Gene3D" id="3.20.20.70">
    <property type="entry name" value="Aldolase class I"/>
    <property type="match status" value="1"/>
</dbReference>
<keyword evidence="1" id="KW-0732">Signal</keyword>
<sequence>MATTSLSNLLPSVLSAVLSTGTAAAPATDPAVTSGDWYRPAVDVNAQVQLQGTPNISYDVELYVLDLFDTDSAVIDALHADGRKMICYFSAGTFENWRDDAGRFTAADKGRRLGNWPGERWLDVRSQNVRAIMADRLDLAVQRGCDGVDPDNVDGYSNRTGLPLTYQDQIDYNTWLAEQAHQRGLAISLKNDLGQIDDLVAHFDFAINESCHEWDECELLMPFIEAGKPVVHINYLYADDPIGRAELCLYTRGLGFNTLTLPQMLDGSFRYSCNP</sequence>
<evidence type="ECO:0000256" key="1">
    <source>
        <dbReference type="SAM" id="SignalP"/>
    </source>
</evidence>
<dbReference type="Proteomes" id="UP000644441">
    <property type="component" value="Unassembled WGS sequence"/>
</dbReference>
<comment type="caution">
    <text evidence="3">The sequence shown here is derived from an EMBL/GenBank/DDBJ whole genome shotgun (WGS) entry which is preliminary data.</text>
</comment>
<feature type="chain" id="PRO_5045519149" description="Glycoside-hydrolase family GH114 TIM-barrel domain-containing protein" evidence="1">
    <location>
        <begin position="25"/>
        <end position="275"/>
    </location>
</feature>
<dbReference type="PANTHER" id="PTHR35273">
    <property type="entry name" value="ALPHA-1,4 POLYGALACTOSAMINIDASE, PUTATIVE (AFU_ORTHOLOGUE AFUA_3G07890)-RELATED"/>
    <property type="match status" value="1"/>
</dbReference>
<evidence type="ECO:0000313" key="3">
    <source>
        <dbReference type="EMBL" id="MBF5053334.1"/>
    </source>
</evidence>
<evidence type="ECO:0000313" key="4">
    <source>
        <dbReference type="Proteomes" id="UP000644441"/>
    </source>
</evidence>
<reference evidence="3 4" key="1">
    <citation type="submission" date="2012-09" db="EMBL/GenBank/DDBJ databases">
        <title>Genome Sequence of alkane-degrading Bacterium Alcanivorax venustensis ISO4.</title>
        <authorList>
            <person name="Lai Q."/>
            <person name="Shao Z."/>
        </authorList>
    </citation>
    <scope>NUCLEOTIDE SEQUENCE [LARGE SCALE GENOMIC DNA]</scope>
    <source>
        <strain evidence="3 4">ISO4</strain>
    </source>
</reference>
<dbReference type="InterPro" id="IPR017853">
    <property type="entry name" value="GH"/>
</dbReference>
<dbReference type="Pfam" id="PF03537">
    <property type="entry name" value="Glyco_hydro_114"/>
    <property type="match status" value="1"/>
</dbReference>
<protein>
    <recommendedName>
        <fullName evidence="2">Glycoside-hydrolase family GH114 TIM-barrel domain-containing protein</fullName>
    </recommendedName>
</protein>
<name>A0ABS0AHE1_9GAMM</name>
<organism evidence="3 4">
    <name type="scientific">Alloalcanivorax venustensis ISO4</name>
    <dbReference type="NCBI Taxonomy" id="1177184"/>
    <lineage>
        <taxon>Bacteria</taxon>
        <taxon>Pseudomonadati</taxon>
        <taxon>Pseudomonadota</taxon>
        <taxon>Gammaproteobacteria</taxon>
        <taxon>Oceanospirillales</taxon>
        <taxon>Alcanivoracaceae</taxon>
        <taxon>Alloalcanivorax</taxon>
    </lineage>
</organism>
<keyword evidence="4" id="KW-1185">Reference proteome</keyword>
<accession>A0ABS0AHE1</accession>
<dbReference type="SUPFAM" id="SSF51445">
    <property type="entry name" value="(Trans)glycosidases"/>
    <property type="match status" value="1"/>
</dbReference>
<proteinExistence type="predicted"/>
<dbReference type="InterPro" id="IPR013785">
    <property type="entry name" value="Aldolase_TIM"/>
</dbReference>
<dbReference type="PANTHER" id="PTHR35273:SF2">
    <property type="entry name" value="ALPHA-GALACTOSIDASE"/>
    <property type="match status" value="1"/>
</dbReference>
<dbReference type="RefSeq" id="WP_194856078.1">
    <property type="nucleotide sequence ID" value="NZ_ARXR01000014.1"/>
</dbReference>
<dbReference type="EMBL" id="ARXR01000014">
    <property type="protein sequence ID" value="MBF5053334.1"/>
    <property type="molecule type" value="Genomic_DNA"/>
</dbReference>
<evidence type="ECO:0000259" key="2">
    <source>
        <dbReference type="Pfam" id="PF03537"/>
    </source>
</evidence>
<gene>
    <name evidence="3" type="ORF">ISO4_01936</name>
</gene>